<sequence length="92" mass="10464">MENKVIQSLKKIRLESNINQSELGKRAGIPQSHVSTIEKGLINPRISTVIDITHSLEYELVLVPKKMLSTVNSLLNPEDAQKPMWRLDEEND</sequence>
<gene>
    <name evidence="2" type="ORF">Ctma_0718</name>
</gene>
<dbReference type="GO" id="GO:0003677">
    <property type="term" value="F:DNA binding"/>
    <property type="evidence" value="ECO:0007669"/>
    <property type="project" value="InterPro"/>
</dbReference>
<feature type="domain" description="HTH cro/C1-type" evidence="1">
    <location>
        <begin position="9"/>
        <end position="63"/>
    </location>
</feature>
<dbReference type="EMBL" id="CP138327">
    <property type="protein sequence ID" value="WXU00013.1"/>
    <property type="molecule type" value="Genomic_DNA"/>
</dbReference>
<proteinExistence type="predicted"/>
<dbReference type="Pfam" id="PF01381">
    <property type="entry name" value="HTH_3"/>
    <property type="match status" value="1"/>
</dbReference>
<accession>A0AAU6PG59</accession>
<dbReference type="CDD" id="cd00093">
    <property type="entry name" value="HTH_XRE"/>
    <property type="match status" value="1"/>
</dbReference>
<dbReference type="Gene3D" id="1.10.260.40">
    <property type="entry name" value="lambda repressor-like DNA-binding domains"/>
    <property type="match status" value="1"/>
</dbReference>
<dbReference type="InterPro" id="IPR010982">
    <property type="entry name" value="Lambda_DNA-bd_dom_sf"/>
</dbReference>
<protein>
    <recommendedName>
        <fullName evidence="1">HTH cro/C1-type domain-containing protein</fullName>
    </recommendedName>
</protein>
<evidence type="ECO:0000313" key="2">
    <source>
        <dbReference type="EMBL" id="WXU00013.1"/>
    </source>
</evidence>
<reference evidence="2" key="1">
    <citation type="submission" date="2023-10" db="EMBL/GenBank/DDBJ databases">
        <title>The first scallop-associated chemosynthetic bacterial symbiont.</title>
        <authorList>
            <person name="Lin Y.-T."/>
            <person name="Sun J."/>
            <person name="Ip J.C.-H."/>
            <person name="He X."/>
            <person name="Gao Z.-M."/>
            <person name="Perez M."/>
            <person name="Xu T."/>
            <person name="Qian P.-Y."/>
            <person name="Qiu J.-W."/>
        </authorList>
    </citation>
    <scope>NUCLEOTIDE SEQUENCE</scope>
    <source>
        <strain evidence="2">Gill1</strain>
    </source>
</reference>
<dbReference type="PROSITE" id="PS50943">
    <property type="entry name" value="HTH_CROC1"/>
    <property type="match status" value="1"/>
</dbReference>
<organism evidence="2">
    <name type="scientific">Catillopecten margaritatus gill symbiont</name>
    <dbReference type="NCBI Taxonomy" id="3083288"/>
    <lineage>
        <taxon>Bacteria</taxon>
        <taxon>Pseudomonadati</taxon>
        <taxon>Pseudomonadota</taxon>
        <taxon>Gammaproteobacteria</taxon>
        <taxon>sulfur-oxidizing symbionts</taxon>
    </lineage>
</organism>
<evidence type="ECO:0000259" key="1">
    <source>
        <dbReference type="PROSITE" id="PS50943"/>
    </source>
</evidence>
<dbReference type="InterPro" id="IPR001387">
    <property type="entry name" value="Cro/C1-type_HTH"/>
</dbReference>
<dbReference type="SUPFAM" id="SSF47413">
    <property type="entry name" value="lambda repressor-like DNA-binding domains"/>
    <property type="match status" value="1"/>
</dbReference>
<dbReference type="SMART" id="SM00530">
    <property type="entry name" value="HTH_XRE"/>
    <property type="match status" value="1"/>
</dbReference>
<name>A0AAU6PG59_9GAMM</name>
<dbReference type="AlphaFoldDB" id="A0AAU6PG59"/>